<dbReference type="EMBL" id="KZ988053">
    <property type="protein sequence ID" value="RKP13312.1"/>
    <property type="molecule type" value="Genomic_DNA"/>
</dbReference>
<dbReference type="OrthoDB" id="74240at2759"/>
<organism evidence="2 3">
    <name type="scientific">Piptocephalis cylindrospora</name>
    <dbReference type="NCBI Taxonomy" id="1907219"/>
    <lineage>
        <taxon>Eukaryota</taxon>
        <taxon>Fungi</taxon>
        <taxon>Fungi incertae sedis</taxon>
        <taxon>Zoopagomycota</taxon>
        <taxon>Zoopagomycotina</taxon>
        <taxon>Zoopagomycetes</taxon>
        <taxon>Zoopagales</taxon>
        <taxon>Piptocephalidaceae</taxon>
        <taxon>Piptocephalis</taxon>
    </lineage>
</organism>
<dbReference type="Pfam" id="PF05347">
    <property type="entry name" value="Complex1_LYR"/>
    <property type="match status" value="1"/>
</dbReference>
<evidence type="ECO:0000259" key="1">
    <source>
        <dbReference type="Pfam" id="PF05347"/>
    </source>
</evidence>
<dbReference type="AlphaFoldDB" id="A0A4P9Y3T2"/>
<reference evidence="3" key="1">
    <citation type="journal article" date="2018" name="Nat. Microbiol.">
        <title>Leveraging single-cell genomics to expand the fungal tree of life.</title>
        <authorList>
            <person name="Ahrendt S.R."/>
            <person name="Quandt C.A."/>
            <person name="Ciobanu D."/>
            <person name="Clum A."/>
            <person name="Salamov A."/>
            <person name="Andreopoulos B."/>
            <person name="Cheng J.F."/>
            <person name="Woyke T."/>
            <person name="Pelin A."/>
            <person name="Henrissat B."/>
            <person name="Reynolds N.K."/>
            <person name="Benny G.L."/>
            <person name="Smith M.E."/>
            <person name="James T.Y."/>
            <person name="Grigoriev I.V."/>
        </authorList>
    </citation>
    <scope>NUCLEOTIDE SEQUENCE [LARGE SCALE GENOMIC DNA]</scope>
</reference>
<dbReference type="Proteomes" id="UP000267251">
    <property type="component" value="Unassembled WGS sequence"/>
</dbReference>
<gene>
    <name evidence="2" type="ORF">BJ684DRAFT_20179</name>
</gene>
<accession>A0A4P9Y3T2</accession>
<sequence length="94" mass="11180">MPEPVLSLKSFVQRAKVRALYREALRLTRQSQDKSTQRELTDWARYEFDRHRNVQDPDRDVDYFRKPGVTAVEIHYDALFSLHLSLAHHLCLRA</sequence>
<feature type="domain" description="Complex 1 LYR protein" evidence="1">
    <location>
        <begin position="16"/>
        <end position="59"/>
    </location>
</feature>
<evidence type="ECO:0000313" key="3">
    <source>
        <dbReference type="Proteomes" id="UP000267251"/>
    </source>
</evidence>
<keyword evidence="3" id="KW-1185">Reference proteome</keyword>
<dbReference type="InterPro" id="IPR045293">
    <property type="entry name" value="Complex1_LYR_LYRM2"/>
</dbReference>
<name>A0A4P9Y3T2_9FUNG</name>
<dbReference type="InterPro" id="IPR008011">
    <property type="entry name" value="Complex1_LYR_dom"/>
</dbReference>
<dbReference type="CDD" id="cd20262">
    <property type="entry name" value="Complex1_LYR_LYRM2"/>
    <property type="match status" value="1"/>
</dbReference>
<protein>
    <recommendedName>
        <fullName evidence="1">Complex 1 LYR protein domain-containing protein</fullName>
    </recommendedName>
</protein>
<proteinExistence type="predicted"/>
<evidence type="ECO:0000313" key="2">
    <source>
        <dbReference type="EMBL" id="RKP13312.1"/>
    </source>
</evidence>